<dbReference type="InterPro" id="IPR011604">
    <property type="entry name" value="PDDEXK-like_dom_sf"/>
</dbReference>
<dbReference type="EMBL" id="LT906465">
    <property type="protein sequence ID" value="SNV33961.1"/>
    <property type="molecule type" value="Genomic_DNA"/>
</dbReference>
<keyword evidence="2" id="KW-0347">Helicase</keyword>
<feature type="domain" description="PD-(D/E)XK endonuclease-like" evidence="1">
    <location>
        <begin position="627"/>
        <end position="855"/>
    </location>
</feature>
<dbReference type="Gene3D" id="3.90.320.10">
    <property type="match status" value="1"/>
</dbReference>
<gene>
    <name evidence="2" type="ORF">SAMEA4412677_00262</name>
</gene>
<evidence type="ECO:0000259" key="1">
    <source>
        <dbReference type="Pfam" id="PF12705"/>
    </source>
</evidence>
<keyword evidence="2" id="KW-0378">Hydrolase</keyword>
<dbReference type="Proteomes" id="UP000215196">
    <property type="component" value="Chromosome 1"/>
</dbReference>
<dbReference type="InterPro" id="IPR011335">
    <property type="entry name" value="Restrct_endonuc-II-like"/>
</dbReference>
<reference evidence="2 3" key="1">
    <citation type="submission" date="2017-06" db="EMBL/GenBank/DDBJ databases">
        <authorList>
            <consortium name="Pathogen Informatics"/>
        </authorList>
    </citation>
    <scope>NUCLEOTIDE SEQUENCE [LARGE SCALE GENOMIC DNA]</scope>
    <source>
        <strain evidence="2 3">NCTC13490</strain>
    </source>
</reference>
<dbReference type="InterPro" id="IPR027417">
    <property type="entry name" value="P-loop_NTPase"/>
</dbReference>
<dbReference type="AlphaFoldDB" id="A0A239WHG7"/>
<dbReference type="InterPro" id="IPR038726">
    <property type="entry name" value="PDDEXK_AddAB-type"/>
</dbReference>
<name>A0A239WHG7_9FLAO</name>
<dbReference type="RefSeq" id="WP_258454438.1">
    <property type="nucleotide sequence ID" value="NZ_LT906465.1"/>
</dbReference>
<accession>A0A239WHG7</accession>
<protein>
    <submittedName>
        <fullName evidence="2">Inactivated superfamily I helicase</fullName>
    </submittedName>
</protein>
<keyword evidence="2" id="KW-0547">Nucleotide-binding</keyword>
<evidence type="ECO:0000313" key="3">
    <source>
        <dbReference type="Proteomes" id="UP000215196"/>
    </source>
</evidence>
<proteinExistence type="predicted"/>
<dbReference type="KEGG" id="ctak:4412677_00262"/>
<dbReference type="Pfam" id="PF12705">
    <property type="entry name" value="PDDEXK_1"/>
    <property type="match status" value="1"/>
</dbReference>
<organism evidence="2 3">
    <name type="scientific">Chryseobacterium taklimakanense</name>
    <dbReference type="NCBI Taxonomy" id="536441"/>
    <lineage>
        <taxon>Bacteria</taxon>
        <taxon>Pseudomonadati</taxon>
        <taxon>Bacteroidota</taxon>
        <taxon>Flavobacteriia</taxon>
        <taxon>Flavobacteriales</taxon>
        <taxon>Weeksellaceae</taxon>
        <taxon>Chryseobacterium group</taxon>
        <taxon>Chryseobacterium</taxon>
    </lineage>
</organism>
<sequence length="901" mass="105648">MQNSFLNRIITELLFQNKDLSQFTIVLPGKRPVVFIKRILAEKEYSGLLPDFLTIEELIQKIAGQQQIQGIALWLFAFEVYRNIYEEDFSNFLKWFQTLLKDWDDILKFADDEREVLDYMFAEERIKNWGENLGEHTETRKRNLDFWRKMNVFLPELKKKLHEKGWATSGMIHKIARENIENFTQNTQDKLVFCGFNAFTPVEESLVRNLLQWDKAQCFFQADQYYIQDERQEAGKFLRKHRNWKEFNENRDFKWIDAEFSHPKNIKVFEVSGNITQTKVLPEIFKEIHSENLSDTAVVLLDENLLPASLDALNSVENLNITMGFPLKNLAFSNAVKHIFYIQKQLEKNTGSYYYNDILAVLEALPNDKGDAEIISKFNAEITERNMVYLSASRLQEMLGNLSFFELFQKAENAPQYLDLLVKFCLKLKFKNLDDIQFENISHFEKSFRIIKNQISTYTFPIKMETLEVLINNLVNTETIDFKGEPLQGLQIMGLLETRLLNFKNVIMLSVNEGKLPLGNSQNTYLPFDVREKHKLHTFLENDSIYAYHFYRLIQESENVYLMYNALTSGVNTGEKSRFITQLEMENPHRIEEIIIENTSEPVDAQPIKIIKTSSVLERLEEWKESVSASHLTGYLYDPVQFYLNYVLKTRESDEIEEELSQRNYGNLVHFSLQVLYERIKGKVLTEKDLHDLITQIDEALNISIEKLKHQPEFYQRGMNFVHKSIAKRVVENIIQQDLKLVKEGNRLEIIELEKEFENLEFFLDDDKADSVKFRGFIDRIDRLNGTLRVIDYKTGKAKNLNLTFVARGNNKTETLLMDDKFKQALQLCIYLYYIQNQPDLHVSQVEAGIWSFAEVNSGVQVLNFNDGDLDSAMISIKNLILDILNPEKAFEEKLKADFEF</sequence>
<dbReference type="GO" id="GO:0004386">
    <property type="term" value="F:helicase activity"/>
    <property type="evidence" value="ECO:0007669"/>
    <property type="project" value="UniProtKB-KW"/>
</dbReference>
<dbReference type="SUPFAM" id="SSF52980">
    <property type="entry name" value="Restriction endonuclease-like"/>
    <property type="match status" value="1"/>
</dbReference>
<keyword evidence="3" id="KW-1185">Reference proteome</keyword>
<keyword evidence="2" id="KW-0067">ATP-binding</keyword>
<evidence type="ECO:0000313" key="2">
    <source>
        <dbReference type="EMBL" id="SNV33961.1"/>
    </source>
</evidence>
<dbReference type="SUPFAM" id="SSF52540">
    <property type="entry name" value="P-loop containing nucleoside triphosphate hydrolases"/>
    <property type="match status" value="1"/>
</dbReference>